<feature type="transmembrane region" description="Helical" evidence="1">
    <location>
        <begin position="358"/>
        <end position="378"/>
    </location>
</feature>
<organism evidence="6 7">
    <name type="scientific">Phytophthora cactorum</name>
    <dbReference type="NCBI Taxonomy" id="29920"/>
    <lineage>
        <taxon>Eukaryota</taxon>
        <taxon>Sar</taxon>
        <taxon>Stramenopiles</taxon>
        <taxon>Oomycota</taxon>
        <taxon>Peronosporomycetes</taxon>
        <taxon>Peronosporales</taxon>
        <taxon>Peronosporaceae</taxon>
        <taxon>Phytophthora</taxon>
    </lineage>
</organism>
<dbReference type="EMBL" id="RCMV01000437">
    <property type="protein sequence ID" value="KAG3217205.1"/>
    <property type="molecule type" value="Genomic_DNA"/>
</dbReference>
<accession>A0A329S7G7</accession>
<feature type="transmembrane region" description="Helical" evidence="1">
    <location>
        <begin position="115"/>
        <end position="133"/>
    </location>
</feature>
<name>A0A329S7G7_9STRA</name>
<feature type="transmembrane region" description="Helical" evidence="1">
    <location>
        <begin position="53"/>
        <end position="74"/>
    </location>
</feature>
<evidence type="ECO:0000313" key="6">
    <source>
        <dbReference type="EMBL" id="RAW32480.1"/>
    </source>
</evidence>
<reference evidence="6 7" key="1">
    <citation type="submission" date="2018-01" db="EMBL/GenBank/DDBJ databases">
        <title>Draft genome of the strawberry crown rot pathogen Phytophthora cactorum.</title>
        <authorList>
            <person name="Armitage A.D."/>
            <person name="Lysoe E."/>
            <person name="Nellist C.F."/>
            <person name="Harrison R.J."/>
            <person name="Brurberg M.B."/>
        </authorList>
    </citation>
    <scope>NUCLEOTIDE SEQUENCE [LARGE SCALE GENOMIC DNA]</scope>
    <source>
        <strain evidence="6 7">10300</strain>
    </source>
</reference>
<dbReference type="Proteomes" id="UP000251314">
    <property type="component" value="Unassembled WGS sequence"/>
</dbReference>
<dbReference type="Proteomes" id="UP000736787">
    <property type="component" value="Unassembled WGS sequence"/>
</dbReference>
<evidence type="ECO:0000256" key="1">
    <source>
        <dbReference type="SAM" id="Phobius"/>
    </source>
</evidence>
<dbReference type="VEuPathDB" id="FungiDB:PC110_g11173"/>
<proteinExistence type="predicted"/>
<dbReference type="Proteomes" id="UP000760860">
    <property type="component" value="Unassembled WGS sequence"/>
</dbReference>
<dbReference type="Proteomes" id="UP000774804">
    <property type="component" value="Unassembled WGS sequence"/>
</dbReference>
<evidence type="ECO:0000313" key="3">
    <source>
        <dbReference type="EMBL" id="KAG2927966.1"/>
    </source>
</evidence>
<evidence type="ECO:0000313" key="5">
    <source>
        <dbReference type="EMBL" id="KAG3217205.1"/>
    </source>
</evidence>
<protein>
    <submittedName>
        <fullName evidence="6">Uncharacterized protein</fullName>
    </submittedName>
</protein>
<keyword evidence="7" id="KW-1185">Reference proteome</keyword>
<evidence type="ECO:0000313" key="7">
    <source>
        <dbReference type="Proteomes" id="UP000251314"/>
    </source>
</evidence>
<dbReference type="OrthoDB" id="123265at2759"/>
<keyword evidence="1" id="KW-1133">Transmembrane helix</keyword>
<comment type="caution">
    <text evidence="6">The sequence shown here is derived from an EMBL/GenBank/DDBJ whole genome shotgun (WGS) entry which is preliminary data.</text>
</comment>
<evidence type="ECO:0000313" key="2">
    <source>
        <dbReference type="EMBL" id="KAG2910075.1"/>
    </source>
</evidence>
<evidence type="ECO:0000313" key="4">
    <source>
        <dbReference type="EMBL" id="KAG2975834.1"/>
    </source>
</evidence>
<dbReference type="EMBL" id="RCMK01000452">
    <property type="protein sequence ID" value="KAG2927966.1"/>
    <property type="molecule type" value="Genomic_DNA"/>
</dbReference>
<feature type="transmembrane region" description="Helical" evidence="1">
    <location>
        <begin position="448"/>
        <end position="472"/>
    </location>
</feature>
<sequence>MTRIVASDVAAREVLYVFQPANPLPVIDLSKSLRGELLPANVYEISRRFLCKYHQPLLVANVTAFVLISFVAVVNAQTGQILSLISIFLWIPLGFGAFSTLRYDVVRLLMGTFDFWFFSFVTTITAVLVSAYFRDLRFLRMIIDWVGFHHIVCIDAHVRGVRQFALMTIVGIPPVLFMLVWIMLGHVDGCTSFSILEYENEHHSFHLSGVDIIGNGLLTLALFITKIAVRKRRALRISQRSSLIQCVIYRCALQLVQVQRTPLAASTKTQLARIVRRRAVGTNTARKVMLRETNVIQKMKFVKPSQIFDASHTVFPLRQSENPVSAWYLLPLYVLGASGFLLSYSVFLGRVNGTASLVEAWCALLWTLAFVALFTALYHRQLLKLLVTSFDFIFYAFQVTAANLCVCILSRWELSRCITVLTWEIWFLWSLTLDALTPVIRDKLRFRVRFAALVVALLLLAHLVIMNRIFFVGDETLQDAVIFERVVWGHTVVVRVVPFYFSRVATLSLWCPRLIWRLTVASNTELTIIRGAVCYNNYIPKEKRQHSRADRIEPVPLTDTHGPAFSALSPMH</sequence>
<gene>
    <name evidence="6" type="ORF">PC110_g11173</name>
    <name evidence="2" type="ORF">PC115_g13053</name>
    <name evidence="3" type="ORF">PC117_g14454</name>
    <name evidence="4" type="ORF">PC118_g13706</name>
    <name evidence="5" type="ORF">PC129_g11955</name>
</gene>
<dbReference type="EMBL" id="RCML01000480">
    <property type="protein sequence ID" value="KAG2975834.1"/>
    <property type="molecule type" value="Genomic_DNA"/>
</dbReference>
<feature type="transmembrane region" description="Helical" evidence="1">
    <location>
        <begin position="492"/>
        <end position="511"/>
    </location>
</feature>
<feature type="transmembrane region" description="Helical" evidence="1">
    <location>
        <begin position="81"/>
        <end position="103"/>
    </location>
</feature>
<dbReference type="Proteomes" id="UP000697107">
    <property type="component" value="Unassembled WGS sequence"/>
</dbReference>
<feature type="transmembrane region" description="Helical" evidence="1">
    <location>
        <begin position="204"/>
        <end position="229"/>
    </location>
</feature>
<reference evidence="2" key="2">
    <citation type="submission" date="2018-10" db="EMBL/GenBank/DDBJ databases">
        <title>Effector identification in a new, highly contiguous assembly of the strawberry crown rot pathogen Phytophthora cactorum.</title>
        <authorList>
            <person name="Armitage A.D."/>
            <person name="Nellist C.F."/>
            <person name="Bates H."/>
            <person name="Vickerstaff R.J."/>
            <person name="Harrison R.J."/>
        </authorList>
    </citation>
    <scope>NUCLEOTIDE SEQUENCE</scope>
    <source>
        <strain evidence="2">4032</strain>
        <strain evidence="3">4040</strain>
        <strain evidence="4">P415</strain>
        <strain evidence="5">P421</strain>
    </source>
</reference>
<dbReference type="EMBL" id="RCMI01000456">
    <property type="protein sequence ID" value="KAG2910075.1"/>
    <property type="molecule type" value="Genomic_DNA"/>
</dbReference>
<keyword evidence="1" id="KW-0472">Membrane</keyword>
<feature type="transmembrane region" description="Helical" evidence="1">
    <location>
        <begin position="326"/>
        <end position="346"/>
    </location>
</feature>
<dbReference type="AlphaFoldDB" id="A0A329S7G7"/>
<keyword evidence="1" id="KW-0812">Transmembrane</keyword>
<dbReference type="EMBL" id="MJFZ01000275">
    <property type="protein sequence ID" value="RAW32480.1"/>
    <property type="molecule type" value="Genomic_DNA"/>
</dbReference>
<feature type="transmembrane region" description="Helical" evidence="1">
    <location>
        <begin position="164"/>
        <end position="184"/>
    </location>
</feature>